<evidence type="ECO:0000256" key="1">
    <source>
        <dbReference type="SAM" id="MobiDB-lite"/>
    </source>
</evidence>
<name>A0ABU3IAE4_9ACTO</name>
<keyword evidence="3" id="KW-1185">Reference proteome</keyword>
<feature type="region of interest" description="Disordered" evidence="1">
    <location>
        <begin position="85"/>
        <end position="123"/>
    </location>
</feature>
<sequence>MSAMRVCSRPTCREAAVASLTYDYSEATAVLGPLPPNREPHAYELCEKHAHNFTAPRGWQVIRLETNFEPAPPSPDDLLALADAVREAGRKPAGNNPPAARREPGRGDSAAKRRHHFRIVEGG</sequence>
<gene>
    <name evidence="2" type="ORF">QS713_04575</name>
</gene>
<reference evidence="2 3" key="1">
    <citation type="submission" date="2023-06" db="EMBL/GenBank/DDBJ databases">
        <title>Draft genome sequence of Gleimia hominis type strain CCUG 57540T.</title>
        <authorList>
            <person name="Salva-Serra F."/>
            <person name="Cardew S."/>
            <person name="Jensie Markopoulos S."/>
            <person name="Ohlen M."/>
            <person name="Inganas E."/>
            <person name="Svensson-Stadler L."/>
            <person name="Moore E.R.B."/>
        </authorList>
    </citation>
    <scope>NUCLEOTIDE SEQUENCE [LARGE SCALE GENOMIC DNA]</scope>
    <source>
        <strain evidence="2 3">CCUG 57540</strain>
    </source>
</reference>
<dbReference type="Proteomes" id="UP001247542">
    <property type="component" value="Unassembled WGS sequence"/>
</dbReference>
<organism evidence="2 3">
    <name type="scientific">Gleimia hominis</name>
    <dbReference type="NCBI Taxonomy" id="595468"/>
    <lineage>
        <taxon>Bacteria</taxon>
        <taxon>Bacillati</taxon>
        <taxon>Actinomycetota</taxon>
        <taxon>Actinomycetes</taxon>
        <taxon>Actinomycetales</taxon>
        <taxon>Actinomycetaceae</taxon>
        <taxon>Gleimia</taxon>
    </lineage>
</organism>
<dbReference type="InterPro" id="IPR021888">
    <property type="entry name" value="DUF3499"/>
</dbReference>
<dbReference type="EMBL" id="JASXSX010000001">
    <property type="protein sequence ID" value="MDT3767340.1"/>
    <property type="molecule type" value="Genomic_DNA"/>
</dbReference>
<dbReference type="Pfam" id="PF12005">
    <property type="entry name" value="DUF3499"/>
    <property type="match status" value="1"/>
</dbReference>
<feature type="compositionally biased region" description="Basic and acidic residues" evidence="1">
    <location>
        <begin position="100"/>
        <end position="111"/>
    </location>
</feature>
<evidence type="ECO:0000313" key="2">
    <source>
        <dbReference type="EMBL" id="MDT3767340.1"/>
    </source>
</evidence>
<comment type="caution">
    <text evidence="2">The sequence shown here is derived from an EMBL/GenBank/DDBJ whole genome shotgun (WGS) entry which is preliminary data.</text>
</comment>
<evidence type="ECO:0000313" key="3">
    <source>
        <dbReference type="Proteomes" id="UP001247542"/>
    </source>
</evidence>
<protein>
    <submittedName>
        <fullName evidence="2">DUF3499 domain-containing protein</fullName>
    </submittedName>
</protein>
<proteinExistence type="predicted"/>
<accession>A0ABU3IAE4</accession>